<evidence type="ECO:0000313" key="4">
    <source>
        <dbReference type="EMBL" id="HIV28225.1"/>
    </source>
</evidence>
<dbReference type="InterPro" id="IPR050706">
    <property type="entry name" value="Cyclic-di-GMP_PDE-like"/>
</dbReference>
<dbReference type="Gene3D" id="3.20.20.450">
    <property type="entry name" value="EAL domain"/>
    <property type="match status" value="1"/>
</dbReference>
<feature type="transmembrane region" description="Helical" evidence="1">
    <location>
        <begin position="12"/>
        <end position="32"/>
    </location>
</feature>
<dbReference type="PROSITE" id="PS50883">
    <property type="entry name" value="EAL"/>
    <property type="match status" value="1"/>
</dbReference>
<dbReference type="GO" id="GO:0071111">
    <property type="term" value="F:cyclic-guanylate-specific phosphodiesterase activity"/>
    <property type="evidence" value="ECO:0007669"/>
    <property type="project" value="InterPro"/>
</dbReference>
<feature type="transmembrane region" description="Helical" evidence="1">
    <location>
        <begin position="198"/>
        <end position="215"/>
    </location>
</feature>
<feature type="transmembrane region" description="Helical" evidence="1">
    <location>
        <begin position="347"/>
        <end position="371"/>
    </location>
</feature>
<dbReference type="PANTHER" id="PTHR33121:SF70">
    <property type="entry name" value="SIGNALING PROTEIN YKOW"/>
    <property type="match status" value="1"/>
</dbReference>
<dbReference type="InterPro" id="IPR001633">
    <property type="entry name" value="EAL_dom"/>
</dbReference>
<dbReference type="Pfam" id="PF00990">
    <property type="entry name" value="GGDEF"/>
    <property type="match status" value="2"/>
</dbReference>
<name>A0A9D1TD45_9FIRM</name>
<dbReference type="InterPro" id="IPR029787">
    <property type="entry name" value="Nucleotide_cyclase"/>
</dbReference>
<feature type="transmembrane region" description="Helical" evidence="1">
    <location>
        <begin position="230"/>
        <end position="251"/>
    </location>
</feature>
<protein>
    <submittedName>
        <fullName evidence="4">EAL domain-containing protein</fullName>
    </submittedName>
</protein>
<accession>A0A9D1TD45</accession>
<reference evidence="4" key="1">
    <citation type="submission" date="2020-10" db="EMBL/GenBank/DDBJ databases">
        <authorList>
            <person name="Gilroy R."/>
        </authorList>
    </citation>
    <scope>NUCLEOTIDE SEQUENCE</scope>
    <source>
        <strain evidence="4">CHK183-6373</strain>
    </source>
</reference>
<reference evidence="4" key="2">
    <citation type="journal article" date="2021" name="PeerJ">
        <title>Extensive microbial diversity within the chicken gut microbiome revealed by metagenomics and culture.</title>
        <authorList>
            <person name="Gilroy R."/>
            <person name="Ravi A."/>
            <person name="Getino M."/>
            <person name="Pursley I."/>
            <person name="Horton D.L."/>
            <person name="Alikhan N.F."/>
            <person name="Baker D."/>
            <person name="Gharbi K."/>
            <person name="Hall N."/>
            <person name="Watson M."/>
            <person name="Adriaenssens E.M."/>
            <person name="Foster-Nyarko E."/>
            <person name="Jarju S."/>
            <person name="Secka A."/>
            <person name="Antonio M."/>
            <person name="Oren A."/>
            <person name="Chaudhuri R.R."/>
            <person name="La Ragione R."/>
            <person name="Hildebrand F."/>
            <person name="Pallen M.J."/>
        </authorList>
    </citation>
    <scope>NUCLEOTIDE SEQUENCE</scope>
    <source>
        <strain evidence="4">CHK183-6373</strain>
    </source>
</reference>
<dbReference type="Proteomes" id="UP000886884">
    <property type="component" value="Unassembled WGS sequence"/>
</dbReference>
<dbReference type="InterPro" id="IPR035919">
    <property type="entry name" value="EAL_sf"/>
</dbReference>
<dbReference type="InterPro" id="IPR000160">
    <property type="entry name" value="GGDEF_dom"/>
</dbReference>
<dbReference type="Pfam" id="PF00563">
    <property type="entry name" value="EAL"/>
    <property type="match status" value="1"/>
</dbReference>
<keyword evidence="1" id="KW-0472">Membrane</keyword>
<dbReference type="PROSITE" id="PS51257">
    <property type="entry name" value="PROKAR_LIPOPROTEIN"/>
    <property type="match status" value="1"/>
</dbReference>
<dbReference type="NCBIfam" id="TIGR00254">
    <property type="entry name" value="GGDEF"/>
    <property type="match status" value="1"/>
</dbReference>
<evidence type="ECO:0000256" key="1">
    <source>
        <dbReference type="SAM" id="Phobius"/>
    </source>
</evidence>
<organism evidence="4 5">
    <name type="scientific">Candidatus Ornithocaccomicrobium faecavium</name>
    <dbReference type="NCBI Taxonomy" id="2840890"/>
    <lineage>
        <taxon>Bacteria</taxon>
        <taxon>Bacillati</taxon>
        <taxon>Bacillota</taxon>
        <taxon>Clostridia</taxon>
        <taxon>Candidatus Ornithocaccomicrobium</taxon>
    </lineage>
</organism>
<dbReference type="InterPro" id="IPR043128">
    <property type="entry name" value="Rev_trsase/Diguanyl_cyclase"/>
</dbReference>
<dbReference type="CDD" id="cd01949">
    <property type="entry name" value="GGDEF"/>
    <property type="match status" value="1"/>
</dbReference>
<dbReference type="EMBL" id="DVOT01000171">
    <property type="protein sequence ID" value="HIV28225.1"/>
    <property type="molecule type" value="Genomic_DNA"/>
</dbReference>
<keyword evidence="1" id="KW-0812">Transmembrane</keyword>
<dbReference type="SMART" id="SM00267">
    <property type="entry name" value="GGDEF"/>
    <property type="match status" value="1"/>
</dbReference>
<feature type="domain" description="GGDEF" evidence="3">
    <location>
        <begin position="582"/>
        <end position="710"/>
    </location>
</feature>
<feature type="transmembrane region" description="Helical" evidence="1">
    <location>
        <begin position="157"/>
        <end position="186"/>
    </location>
</feature>
<feature type="transmembrane region" description="Helical" evidence="1">
    <location>
        <begin position="263"/>
        <end position="283"/>
    </location>
</feature>
<evidence type="ECO:0000313" key="5">
    <source>
        <dbReference type="Proteomes" id="UP000886884"/>
    </source>
</evidence>
<dbReference type="CDD" id="cd01948">
    <property type="entry name" value="EAL"/>
    <property type="match status" value="1"/>
</dbReference>
<evidence type="ECO:0000259" key="3">
    <source>
        <dbReference type="PROSITE" id="PS50887"/>
    </source>
</evidence>
<dbReference type="PROSITE" id="PS50887">
    <property type="entry name" value="GGDEF"/>
    <property type="match status" value="2"/>
</dbReference>
<sequence length="974" mass="108313">MNSSPPKRSPFLPWMLVAACLVAFGLAAYGGYTARMSDSYLPPAAPATLNEGWTVITEDGARTLIIENTLPAIDCSDTVLAFLTRSEGIIARVNDQEIYRYGTESETALGRYWGSVWCMVPLDESYAGQRVSLEFIGRYSNSATDSFTFYLDERSAVVFHILVANFFLLSNCLICLMIALCLLASAAHHAILRRTDSAARLYLGTLVLLASVWGFTEMNLSQLVFHQKAVGYLLNFVSFFLLGAPFSLLLGELLPRFARRFRAFAIAFIAFFLITTALYMAGIASPTDLLPVEHIMVALVTLDSVAVYVRQLRDKRGNPALSTGLAVFAALAFAVLVWHYVAPRARIWILSFTDLIMIGADILIVLFHMAIARQGARDAGRAQMFQRQAYTDAMTGAGNRAAFEMRMEMAANQPPEQRALFMLDLNNLKSVNDTLGHETGDQLIRCLVEVLREAFGRDGEIYRYGGDEFVVVMEGADQARATQARNALERAIDSHNRRGGCAIDTAIGLAVDTSASGTPIRKLLHEADANMYAAKQRQKKANALPHMPPRALRLQVDPLTGLMPFPAFRQRVFERLSSGSGGAYAILSFDVNHFDGYNRLFGWEAGDQLLKRMAELALALCAPDGFCAHGDADSFWAFVPFDEPEAVFRCIREQAQNFHAPWEELHLFLSFGIYAVDDVRLTVSEMCHRADLAKRSIKGRFDQLYALYDSAQHERQTLNARLLGYMQSGLAKEEFAPYYQPWFAPDGVRIVGAEALVRWKHDDGTLTPPNDFIELFEKSGLLLSLDLYMFERVCHAQRKRLDRGLACPPVSVNLSRLHAYTPGGAAEFRAILDRCQLPPQMVCMELTETAFISETGRMATFVEELRAAGFRVAMDDFGSGQSSLSQLSQLNVDIIKFDRAFLLESFSSKLGRVLIESMLLICQRHGIKTVAEGVERPDQLAFLREHGCDAIQGDLLAPAMPAEAYEQLLAQRET</sequence>
<keyword evidence="1" id="KW-1133">Transmembrane helix</keyword>
<feature type="domain" description="GGDEF" evidence="3">
    <location>
        <begin position="416"/>
        <end position="547"/>
    </location>
</feature>
<dbReference type="SUPFAM" id="SSF141868">
    <property type="entry name" value="EAL domain-like"/>
    <property type="match status" value="1"/>
</dbReference>
<dbReference type="SUPFAM" id="SSF55073">
    <property type="entry name" value="Nucleotide cyclase"/>
    <property type="match status" value="2"/>
</dbReference>
<dbReference type="PANTHER" id="PTHR33121">
    <property type="entry name" value="CYCLIC DI-GMP PHOSPHODIESTERASE PDEF"/>
    <property type="match status" value="1"/>
</dbReference>
<dbReference type="AlphaFoldDB" id="A0A9D1TD45"/>
<gene>
    <name evidence="4" type="ORF">IAA64_09650</name>
</gene>
<feature type="transmembrane region" description="Helical" evidence="1">
    <location>
        <begin position="321"/>
        <end position="341"/>
    </location>
</feature>
<dbReference type="SMART" id="SM00052">
    <property type="entry name" value="EAL"/>
    <property type="match status" value="1"/>
</dbReference>
<evidence type="ECO:0000259" key="2">
    <source>
        <dbReference type="PROSITE" id="PS50883"/>
    </source>
</evidence>
<proteinExistence type="predicted"/>
<feature type="domain" description="EAL" evidence="2">
    <location>
        <begin position="719"/>
        <end position="973"/>
    </location>
</feature>
<dbReference type="Gene3D" id="3.30.70.270">
    <property type="match status" value="2"/>
</dbReference>
<comment type="caution">
    <text evidence="4">The sequence shown here is derived from an EMBL/GenBank/DDBJ whole genome shotgun (WGS) entry which is preliminary data.</text>
</comment>